<dbReference type="AlphaFoldDB" id="A0A396ITW0"/>
<dbReference type="Proteomes" id="UP000265566">
    <property type="component" value="Chromosome 3"/>
</dbReference>
<gene>
    <name evidence="3" type="ORF">MtrunA17_Chr3g0110461</name>
</gene>
<proteinExistence type="inferred from homology"/>
<comment type="similarity">
    <text evidence="2">Belongs to the band 7/mec-2 family. Flotillin subfamily.</text>
</comment>
<keyword evidence="2" id="KW-0472">Membrane</keyword>
<name>A0A396ITW0_MEDTR</name>
<dbReference type="GO" id="GO:0012505">
    <property type="term" value="C:endomembrane system"/>
    <property type="evidence" value="ECO:0007669"/>
    <property type="project" value="UniProtKB-SubCell"/>
</dbReference>
<dbReference type="PANTHER" id="PTHR13806:SF31">
    <property type="entry name" value="FLOTILLIN-LIKE PROTEIN 1-RELATED"/>
    <property type="match status" value="1"/>
</dbReference>
<organism evidence="3">
    <name type="scientific">Medicago truncatula</name>
    <name type="common">Barrel medic</name>
    <name type="synonym">Medicago tribuloides</name>
    <dbReference type="NCBI Taxonomy" id="3880"/>
    <lineage>
        <taxon>Eukaryota</taxon>
        <taxon>Viridiplantae</taxon>
        <taxon>Streptophyta</taxon>
        <taxon>Embryophyta</taxon>
        <taxon>Tracheophyta</taxon>
        <taxon>Spermatophyta</taxon>
        <taxon>Magnoliopsida</taxon>
        <taxon>eudicotyledons</taxon>
        <taxon>Gunneridae</taxon>
        <taxon>Pentapetalae</taxon>
        <taxon>rosids</taxon>
        <taxon>fabids</taxon>
        <taxon>Fabales</taxon>
        <taxon>Fabaceae</taxon>
        <taxon>Papilionoideae</taxon>
        <taxon>50 kb inversion clade</taxon>
        <taxon>NPAAA clade</taxon>
        <taxon>Hologalegina</taxon>
        <taxon>IRL clade</taxon>
        <taxon>Trifolieae</taxon>
        <taxon>Medicago</taxon>
    </lineage>
</organism>
<dbReference type="EMBL" id="PSQE01000003">
    <property type="protein sequence ID" value="RHN68131.1"/>
    <property type="molecule type" value="Genomic_DNA"/>
</dbReference>
<dbReference type="SUPFAM" id="SSF117892">
    <property type="entry name" value="Band 7/SPFH domain"/>
    <property type="match status" value="1"/>
</dbReference>
<dbReference type="InterPro" id="IPR036013">
    <property type="entry name" value="Band_7/SPFH_dom_sf"/>
</dbReference>
<evidence type="ECO:0000256" key="2">
    <source>
        <dbReference type="RuleBase" id="RU366054"/>
    </source>
</evidence>
<dbReference type="GO" id="GO:0005901">
    <property type="term" value="C:caveola"/>
    <property type="evidence" value="ECO:0007669"/>
    <property type="project" value="UniProtKB-SubCell"/>
</dbReference>
<accession>A0A396ITW0</accession>
<keyword evidence="2" id="KW-1003">Cell membrane</keyword>
<dbReference type="InterPro" id="IPR027705">
    <property type="entry name" value="Flotillin_fam"/>
</dbReference>
<dbReference type="Gramene" id="rna16433">
    <property type="protein sequence ID" value="RHN68131.1"/>
    <property type="gene ID" value="gene16433"/>
</dbReference>
<sequence length="49" mass="5937">MTMEEVFRGTEEFKQEVFKKVQHKLNQFELLIYNVNVKQLVERMNAFTA</sequence>
<reference evidence="3" key="1">
    <citation type="journal article" date="2018" name="Nat. Plants">
        <title>Whole-genome landscape of Medicago truncatula symbiotic genes.</title>
        <authorList>
            <person name="Pecrix Y."/>
            <person name="Gamas P."/>
            <person name="Carrere S."/>
        </authorList>
    </citation>
    <scope>NUCLEOTIDE SEQUENCE</scope>
    <source>
        <tissue evidence="3">Leaves</tissue>
    </source>
</reference>
<evidence type="ECO:0000313" key="3">
    <source>
        <dbReference type="EMBL" id="RHN68131.1"/>
    </source>
</evidence>
<evidence type="ECO:0000256" key="1">
    <source>
        <dbReference type="ARBA" id="ARBA00004308"/>
    </source>
</evidence>
<comment type="subcellular location">
    <subcellularLocation>
        <location evidence="2">Cell membrane</location>
        <topology evidence="2">Lipid-anchor</topology>
    </subcellularLocation>
    <subcellularLocation>
        <location evidence="2">Membrane</location>
        <location evidence="2">Caveola</location>
    </subcellularLocation>
    <subcellularLocation>
        <location evidence="1">Endomembrane system</location>
    </subcellularLocation>
</comment>
<comment type="caution">
    <text evidence="3">The sequence shown here is derived from an EMBL/GenBank/DDBJ whole genome shotgun (WGS) entry which is preliminary data.</text>
</comment>
<dbReference type="PANTHER" id="PTHR13806">
    <property type="entry name" value="FLOTILLIN-RELATED"/>
    <property type="match status" value="1"/>
</dbReference>
<protein>
    <recommendedName>
        <fullName evidence="2">Flotillin-like</fullName>
    </recommendedName>
</protein>
<dbReference type="Gene3D" id="3.30.479.30">
    <property type="entry name" value="Band 7 domain"/>
    <property type="match status" value="1"/>
</dbReference>